<dbReference type="GO" id="GO:0015631">
    <property type="term" value="F:tubulin binding"/>
    <property type="evidence" value="ECO:0007669"/>
    <property type="project" value="TreeGrafter"/>
</dbReference>
<dbReference type="PANTHER" id="PTHR12241">
    <property type="entry name" value="TUBULIN POLYGLUTAMYLASE"/>
    <property type="match status" value="1"/>
</dbReference>
<name>A0A0G4EC41_VITBC</name>
<feature type="region of interest" description="Disordered" evidence="4">
    <location>
        <begin position="657"/>
        <end position="705"/>
    </location>
</feature>
<protein>
    <recommendedName>
        <fullName evidence="7">Tubulin--tyrosine ligase-like protein 9</fullName>
    </recommendedName>
</protein>
<proteinExistence type="predicted"/>
<dbReference type="InParanoid" id="A0A0G4EC41"/>
<feature type="compositionally biased region" description="Basic and acidic residues" evidence="4">
    <location>
        <begin position="206"/>
        <end position="219"/>
    </location>
</feature>
<evidence type="ECO:0008006" key="7">
    <source>
        <dbReference type="Google" id="ProtNLM"/>
    </source>
</evidence>
<keyword evidence="1" id="KW-0436">Ligase</keyword>
<feature type="region of interest" description="Disordered" evidence="4">
    <location>
        <begin position="122"/>
        <end position="141"/>
    </location>
</feature>
<dbReference type="Proteomes" id="UP000041254">
    <property type="component" value="Unassembled WGS sequence"/>
</dbReference>
<evidence type="ECO:0000256" key="4">
    <source>
        <dbReference type="SAM" id="MobiDB-lite"/>
    </source>
</evidence>
<feature type="region of interest" description="Disordered" evidence="4">
    <location>
        <begin position="873"/>
        <end position="1027"/>
    </location>
</feature>
<dbReference type="AlphaFoldDB" id="A0A0G4EC41"/>
<feature type="region of interest" description="Disordered" evidence="4">
    <location>
        <begin position="205"/>
        <end position="225"/>
    </location>
</feature>
<dbReference type="VEuPathDB" id="CryptoDB:Vbra_11133"/>
<keyword evidence="6" id="KW-1185">Reference proteome</keyword>
<feature type="compositionally biased region" description="Basic and acidic residues" evidence="4">
    <location>
        <begin position="875"/>
        <end position="893"/>
    </location>
</feature>
<dbReference type="GO" id="GO:0036064">
    <property type="term" value="C:ciliary basal body"/>
    <property type="evidence" value="ECO:0007669"/>
    <property type="project" value="TreeGrafter"/>
</dbReference>
<evidence type="ECO:0000256" key="3">
    <source>
        <dbReference type="ARBA" id="ARBA00022840"/>
    </source>
</evidence>
<keyword evidence="2" id="KW-0547">Nucleotide-binding</keyword>
<accession>A0A0G4EC41</accession>
<feature type="region of interest" description="Disordered" evidence="4">
    <location>
        <begin position="1158"/>
        <end position="1194"/>
    </location>
</feature>
<feature type="compositionally biased region" description="Polar residues" evidence="4">
    <location>
        <begin position="922"/>
        <end position="934"/>
    </location>
</feature>
<reference evidence="5 6" key="1">
    <citation type="submission" date="2014-11" db="EMBL/GenBank/DDBJ databases">
        <authorList>
            <person name="Zhu J."/>
            <person name="Qi W."/>
            <person name="Song R."/>
        </authorList>
    </citation>
    <scope>NUCLEOTIDE SEQUENCE [LARGE SCALE GENOMIC DNA]</scope>
</reference>
<dbReference type="InterPro" id="IPR004344">
    <property type="entry name" value="TTL/TTLL_fam"/>
</dbReference>
<sequence length="1194" mass="132880">MNFHGYAAFDQKGRPLSFVFPPSCGPSRPPAPPHAHRLLPRPPMASTPIPAGIAHNMRLAHSTPPAHVSYPVPLIDLTGAYQRRPPHDMAFSLSLSHPPPTFTPAPCAPAVAYHHHYYQQGSPTPMSNLPDQPLGEVGVAPASPEAMDGFLSRQNSYASSSCASAQGGHGDAVVEYDVGDDGEVVEELAGEDGDRDGDVGVTEVKATSRRERWSAERTARSRSGSIKKKPAKRVYFYLGLTRYPLIRDVCDSFPGWVECENEEDDWDLCWMDTTINHDRLLGMRGYQRINHFVGINGISRKHNLARNLMRMRRIFPKEYKFFPKTWILPSDAHDFRSQFRTRKPKTFIIKPNSGACGRGIFLIKRFEELDPNEHLVAQRYIHRPFLIDDLKFDLRLYVLLNGCDPLSIFLHEEGLVRFATEEYRGPTTRNIRQAFMHLTNYAINKANDGFEQNTKPADALDGHKRSLRPVLDRLKQQGYDVEGLMGQIEDIIVKTLVSVQPELVHAYRSCQPHDLSNATCFEVLGFDILIDHRFRPWLLEVNHSPSFGVDSELDETVKFAVLKDAIRLADIKADNRRKYRQFLKAQHDQRISAPFLRMSRAERLRKRRADIDRIAQERLRWENRHLGRFKRLYPTPARTTEMQPFLEAAKKAWEGVTAAPVKRDERDREREREREKVRPGSGQVMLSRSPSSRSQSAHTGSTSIASPVAHVATTLNDLRASLSQQMMLDHPPLPAVTAADDDSVDPAAIQHSSALMASVALHPPYSVSHHFPSYHHHHHQWPQTPSYPFAAQHRGYFLPPTHIMQERHGFTSTATMPFGLPLFALCPPAPPPSAVSSSNSIVDADECSLRAPAAPRMVSEQLSPAAGDVALVRGVGEKGSGKESRASLRKAEGGRPASPGRRRERPVTPTTDVSGLREGLSRQKNPFQGTTTKPLHSKVALPPSSPIHKTQTKLHHPGRSSLDTPRRAPPSPSAHRGPSPTMRYTDYKRILTGASAPAAQSKRGRPPLPPQSRSRGKQHNVSSAPYHVLRMEEGHGEKRRRHRFVGASSVDSLTTTADYGEGEGSGGGWMHYSRAVPPPPRHAWVSDEKSRATHSLPPRPASRRMAAAPCNEDTNTQPTSICRPSSAALSGEAVAREQAARHDVKRVVAWGLSCPPSSPDLLSSLAPPRGQPSTAVPQLSRAMSHQGDLRDRIW</sequence>
<keyword evidence="3" id="KW-0067">ATP-binding</keyword>
<feature type="compositionally biased region" description="Pro residues" evidence="4">
    <location>
        <begin position="23"/>
        <end position="33"/>
    </location>
</feature>
<dbReference type="Gene3D" id="3.30.470.20">
    <property type="entry name" value="ATP-grasp fold, B domain"/>
    <property type="match status" value="1"/>
</dbReference>
<dbReference type="Pfam" id="PF03133">
    <property type="entry name" value="TTL"/>
    <property type="match status" value="1"/>
</dbReference>
<dbReference type="GO" id="GO:0005524">
    <property type="term" value="F:ATP binding"/>
    <property type="evidence" value="ECO:0007669"/>
    <property type="project" value="UniProtKB-KW"/>
</dbReference>
<feature type="compositionally biased region" description="Low complexity" evidence="4">
    <location>
        <begin position="1158"/>
        <end position="1168"/>
    </location>
</feature>
<dbReference type="PANTHER" id="PTHR12241:SF147">
    <property type="entry name" value="TUBULIN POLYGLUTAMYLASE TTLL7"/>
    <property type="match status" value="1"/>
</dbReference>
<dbReference type="SUPFAM" id="SSF56059">
    <property type="entry name" value="Glutathione synthetase ATP-binding domain-like"/>
    <property type="match status" value="1"/>
</dbReference>
<gene>
    <name evidence="5" type="ORF">Vbra_11133</name>
</gene>
<dbReference type="EMBL" id="CDMY01000117">
    <property type="protein sequence ID" value="CEL92896.1"/>
    <property type="molecule type" value="Genomic_DNA"/>
</dbReference>
<feature type="region of interest" description="Disordered" evidence="4">
    <location>
        <begin position="20"/>
        <end position="50"/>
    </location>
</feature>
<dbReference type="OrthoDB" id="202825at2759"/>
<evidence type="ECO:0000313" key="6">
    <source>
        <dbReference type="Proteomes" id="UP000041254"/>
    </source>
</evidence>
<dbReference type="PROSITE" id="PS51221">
    <property type="entry name" value="TTL"/>
    <property type="match status" value="1"/>
</dbReference>
<organism evidence="5 6">
    <name type="scientific">Vitrella brassicaformis (strain CCMP3155)</name>
    <dbReference type="NCBI Taxonomy" id="1169540"/>
    <lineage>
        <taxon>Eukaryota</taxon>
        <taxon>Sar</taxon>
        <taxon>Alveolata</taxon>
        <taxon>Colpodellida</taxon>
        <taxon>Vitrellaceae</taxon>
        <taxon>Vitrella</taxon>
    </lineage>
</organism>
<evidence type="ECO:0000256" key="1">
    <source>
        <dbReference type="ARBA" id="ARBA00022598"/>
    </source>
</evidence>
<feature type="compositionally biased region" description="Polar residues" evidence="4">
    <location>
        <begin position="1171"/>
        <end position="1183"/>
    </location>
</feature>
<feature type="compositionally biased region" description="Basic and acidic residues" evidence="4">
    <location>
        <begin position="661"/>
        <end position="678"/>
    </location>
</feature>
<evidence type="ECO:0000256" key="2">
    <source>
        <dbReference type="ARBA" id="ARBA00022741"/>
    </source>
</evidence>
<evidence type="ECO:0000313" key="5">
    <source>
        <dbReference type="EMBL" id="CEL92896.1"/>
    </source>
</evidence>
<dbReference type="GO" id="GO:0070740">
    <property type="term" value="F:tubulin-glutamic acid ligase activity"/>
    <property type="evidence" value="ECO:0007669"/>
    <property type="project" value="TreeGrafter"/>
</dbReference>
<dbReference type="GO" id="GO:0000226">
    <property type="term" value="P:microtubule cytoskeleton organization"/>
    <property type="evidence" value="ECO:0007669"/>
    <property type="project" value="TreeGrafter"/>
</dbReference>
<feature type="compositionally biased region" description="Low complexity" evidence="4">
    <location>
        <begin position="687"/>
        <end position="696"/>
    </location>
</feature>